<sequence length="125" mass="13082">MLATLQEDNNSGQKLMDAARGLVGAFSDLLRAAEPGTQEPRQNLLAAAGRIGEASQEVMNEVGETAQDLDKIFQDTLLSLAKAVANATASLVLQAKTVANTAQDPVQQDRVISSATQCALATSQL</sequence>
<organism evidence="2 3">
    <name type="scientific">Aplysia californica</name>
    <name type="common">California sea hare</name>
    <dbReference type="NCBI Taxonomy" id="6500"/>
    <lineage>
        <taxon>Eukaryota</taxon>
        <taxon>Metazoa</taxon>
        <taxon>Spiralia</taxon>
        <taxon>Lophotrochozoa</taxon>
        <taxon>Mollusca</taxon>
        <taxon>Gastropoda</taxon>
        <taxon>Heterobranchia</taxon>
        <taxon>Euthyneura</taxon>
        <taxon>Tectipleura</taxon>
        <taxon>Aplysiida</taxon>
        <taxon>Aplysioidea</taxon>
        <taxon>Aplysiidae</taxon>
        <taxon>Aplysia</taxon>
    </lineage>
</organism>
<dbReference type="Gene3D" id="1.20.1420.10">
    <property type="entry name" value="Talin, central domain"/>
    <property type="match status" value="1"/>
</dbReference>
<name>A0ABM1AFM1_APLCA</name>
<proteinExistence type="predicted"/>
<accession>A0ABM1AFM1</accession>
<protein>
    <submittedName>
        <fullName evidence="3">Talin-2</fullName>
    </submittedName>
</protein>
<evidence type="ECO:0000313" key="3">
    <source>
        <dbReference type="RefSeq" id="XP_012946700.1"/>
    </source>
</evidence>
<keyword evidence="2" id="KW-1185">Reference proteome</keyword>
<evidence type="ECO:0000259" key="1">
    <source>
        <dbReference type="Pfam" id="PF09141"/>
    </source>
</evidence>
<dbReference type="PANTHER" id="PTHR19981">
    <property type="entry name" value="TALIN"/>
    <property type="match status" value="1"/>
</dbReference>
<dbReference type="Pfam" id="PF09141">
    <property type="entry name" value="Talin_middle"/>
    <property type="match status" value="1"/>
</dbReference>
<dbReference type="Proteomes" id="UP000694888">
    <property type="component" value="Unplaced"/>
</dbReference>
<dbReference type="PANTHER" id="PTHR19981:SF1">
    <property type="entry name" value="RHEA, ISOFORM B"/>
    <property type="match status" value="1"/>
</dbReference>
<dbReference type="InterPro" id="IPR015224">
    <property type="entry name" value="Talin_cent"/>
</dbReference>
<dbReference type="RefSeq" id="XP_012946700.1">
    <property type="nucleotide sequence ID" value="XM_013091246.1"/>
</dbReference>
<dbReference type="SUPFAM" id="SSF109880">
    <property type="entry name" value="A middle domain of Talin 1"/>
    <property type="match status" value="1"/>
</dbReference>
<dbReference type="InterPro" id="IPR036476">
    <property type="entry name" value="Talin_cent_sf"/>
</dbReference>
<gene>
    <name evidence="3" type="primary">LOC106014169</name>
</gene>
<dbReference type="Gene3D" id="1.20.120.230">
    <property type="entry name" value="Alpha-catenin/vinculin-like"/>
    <property type="match status" value="1"/>
</dbReference>
<dbReference type="SUPFAM" id="SSF109885">
    <property type="entry name" value="I/LWEQ domain"/>
    <property type="match status" value="1"/>
</dbReference>
<reference evidence="3" key="1">
    <citation type="submission" date="2025-08" db="UniProtKB">
        <authorList>
            <consortium name="RefSeq"/>
        </authorList>
    </citation>
    <scope>IDENTIFICATION</scope>
</reference>
<feature type="non-terminal residue" evidence="3">
    <location>
        <position position="125"/>
    </location>
</feature>
<feature type="domain" description="Talin central" evidence="1">
    <location>
        <begin position="1"/>
        <end position="59"/>
    </location>
</feature>
<evidence type="ECO:0000313" key="2">
    <source>
        <dbReference type="Proteomes" id="UP000694888"/>
    </source>
</evidence>
<dbReference type="GeneID" id="106014169"/>
<dbReference type="InterPro" id="IPR035964">
    <property type="entry name" value="I/LWEQ_dom_sf"/>
</dbReference>